<evidence type="ECO:0000313" key="3">
    <source>
        <dbReference type="EMBL" id="PUE55717.1"/>
    </source>
</evidence>
<dbReference type="RefSeq" id="WP_108311708.1">
    <property type="nucleotide sequence ID" value="NZ_NESN01000001.1"/>
</dbReference>
<proteinExistence type="predicted"/>
<dbReference type="AlphaFoldDB" id="A0A315FQY0"/>
<keyword evidence="1" id="KW-0560">Oxidoreductase</keyword>
<dbReference type="OrthoDB" id="9781031at2"/>
<feature type="domain" description="Gfo/Idh/MocA-like oxidoreductase N-terminal" evidence="2">
    <location>
        <begin position="4"/>
        <end position="113"/>
    </location>
</feature>
<name>A0A315FQY0_9BURK</name>
<comment type="caution">
    <text evidence="3">The sequence shown here is derived from an EMBL/GenBank/DDBJ whole genome shotgun (WGS) entry which is preliminary data.</text>
</comment>
<gene>
    <name evidence="3" type="ORF">B9Z37_04020</name>
</gene>
<dbReference type="InterPro" id="IPR036291">
    <property type="entry name" value="NAD(P)-bd_dom_sf"/>
</dbReference>
<evidence type="ECO:0000259" key="2">
    <source>
        <dbReference type="Pfam" id="PF01408"/>
    </source>
</evidence>
<dbReference type="Proteomes" id="UP000250790">
    <property type="component" value="Unassembled WGS sequence"/>
</dbReference>
<reference evidence="3 4" key="1">
    <citation type="submission" date="2017-04" db="EMBL/GenBank/DDBJ databases">
        <title>Unexpected and diverse lifestyles within the genus Limnohabitans.</title>
        <authorList>
            <person name="Kasalicky V."/>
            <person name="Mehrshad M."/>
            <person name="Andrei S.-A."/>
            <person name="Salcher M."/>
            <person name="Kratochvilova H."/>
            <person name="Simek K."/>
            <person name="Ghai R."/>
        </authorList>
    </citation>
    <scope>NUCLEOTIDE SEQUENCE [LARGE SCALE GENOMIC DNA]</scope>
    <source>
        <strain evidence="3 4">II-B4</strain>
    </source>
</reference>
<dbReference type="Pfam" id="PF01408">
    <property type="entry name" value="GFO_IDH_MocA"/>
    <property type="match status" value="1"/>
</dbReference>
<dbReference type="Gene3D" id="3.30.360.10">
    <property type="entry name" value="Dihydrodipicolinate Reductase, domain 2"/>
    <property type="match status" value="1"/>
</dbReference>
<dbReference type="SUPFAM" id="SSF55347">
    <property type="entry name" value="Glyceraldehyde-3-phosphate dehydrogenase-like, C-terminal domain"/>
    <property type="match status" value="1"/>
</dbReference>
<dbReference type="GO" id="GO:0016491">
    <property type="term" value="F:oxidoreductase activity"/>
    <property type="evidence" value="ECO:0007669"/>
    <property type="project" value="UniProtKB-KW"/>
</dbReference>
<evidence type="ECO:0000313" key="4">
    <source>
        <dbReference type="Proteomes" id="UP000250790"/>
    </source>
</evidence>
<dbReference type="PANTHER" id="PTHR43818:SF11">
    <property type="entry name" value="BCDNA.GH03377"/>
    <property type="match status" value="1"/>
</dbReference>
<organism evidence="3 4">
    <name type="scientific">Limnohabitans parvus II-B4</name>
    <dbReference type="NCBI Taxonomy" id="1293052"/>
    <lineage>
        <taxon>Bacteria</taxon>
        <taxon>Pseudomonadati</taxon>
        <taxon>Pseudomonadota</taxon>
        <taxon>Betaproteobacteria</taxon>
        <taxon>Burkholderiales</taxon>
        <taxon>Comamonadaceae</taxon>
        <taxon>Limnohabitans</taxon>
    </lineage>
</organism>
<sequence length="321" mass="35444">MTHRLAIIGLGIMGRRMLENALQHPAFEVSGVWDPSPQSLAKTLDAMPGVPVQSSAEATMAGADVVYLACPPGPRKTYALQAAAAGQGVFMEKPLGTDNAQSRDLVAKLRQARLPGVVNFTQAASRGFDELHRAINAGETGEILGIDIVVNYPAWPRAWQKDADWLRLRHEGGYTREVISHFLFLAGRFLGPLTLQQALPRYPQDRTLCELDMLARLTTADGKPVTVMATTGGQQPDRQEVTVRGSRMNHQFREFYQLWRSDGGPWQEALDWTTEDPRTSALQRQLSEVDLWLQGKPHKLATAEEALAVQELVEAMLVGKV</sequence>
<dbReference type="PANTHER" id="PTHR43818">
    <property type="entry name" value="BCDNA.GH03377"/>
    <property type="match status" value="1"/>
</dbReference>
<evidence type="ECO:0000256" key="1">
    <source>
        <dbReference type="ARBA" id="ARBA00023002"/>
    </source>
</evidence>
<dbReference type="InterPro" id="IPR050463">
    <property type="entry name" value="Gfo/Idh/MocA_oxidrdct_glycsds"/>
</dbReference>
<dbReference type="Gene3D" id="3.40.50.720">
    <property type="entry name" value="NAD(P)-binding Rossmann-like Domain"/>
    <property type="match status" value="1"/>
</dbReference>
<keyword evidence="4" id="KW-1185">Reference proteome</keyword>
<accession>A0A315FQY0</accession>
<dbReference type="SUPFAM" id="SSF51735">
    <property type="entry name" value="NAD(P)-binding Rossmann-fold domains"/>
    <property type="match status" value="1"/>
</dbReference>
<dbReference type="GO" id="GO:0000166">
    <property type="term" value="F:nucleotide binding"/>
    <property type="evidence" value="ECO:0007669"/>
    <property type="project" value="InterPro"/>
</dbReference>
<protein>
    <submittedName>
        <fullName evidence="3">Oxidoreductase</fullName>
    </submittedName>
</protein>
<dbReference type="EMBL" id="NESN01000001">
    <property type="protein sequence ID" value="PUE55717.1"/>
    <property type="molecule type" value="Genomic_DNA"/>
</dbReference>
<dbReference type="InterPro" id="IPR000683">
    <property type="entry name" value="Gfo/Idh/MocA-like_OxRdtase_N"/>
</dbReference>